<dbReference type="GO" id="GO:0019546">
    <property type="term" value="P:L-arginine deiminase pathway"/>
    <property type="evidence" value="ECO:0007669"/>
    <property type="project" value="TreeGrafter"/>
</dbReference>
<dbReference type="EC" id="3.5.3.6" evidence="2"/>
<dbReference type="PANTHER" id="PTHR47271">
    <property type="entry name" value="ARGININE DEIMINASE"/>
    <property type="match status" value="1"/>
</dbReference>
<proteinExistence type="predicted"/>
<comment type="caution">
    <text evidence="4">The sequence shown here is derived from an EMBL/GenBank/DDBJ whole genome shotgun (WGS) entry which is preliminary data.</text>
</comment>
<dbReference type="EMBL" id="PDNU01000063">
    <property type="protein sequence ID" value="PHK93161.1"/>
    <property type="molecule type" value="Genomic_DNA"/>
</dbReference>
<sequence>MSHWRVASETGLLTDVLVCPPDHYRWLPTNSIARRTLSEHRQAPAPAHLAAQHRELVAALEEAGVTVHRLQPEPHLPYMAYTRDSVVVTQRGPVLCQLERPQRRGEYAALIDFHAAQGSAFWRKSSAGTLEGGDVHIIRPGLALIGHSGGRTDEAGAEQLAGWLRAEGWEVRLEPFDEHFLHLDVLFCMAAPGLAVACTEVLDDALLGWLADHGIRCIPVSYREVMQLGCNVLALGQGRVISARGSQGLNAALRAEGLTVLDPELSLFTLGGGGPHCLTCPLARVEETA</sequence>
<comment type="catalytic activity">
    <reaction evidence="3">
        <text>L-arginine + H2O = L-citrulline + NH4(+)</text>
        <dbReference type="Rhea" id="RHEA:19597"/>
        <dbReference type="ChEBI" id="CHEBI:15377"/>
        <dbReference type="ChEBI" id="CHEBI:28938"/>
        <dbReference type="ChEBI" id="CHEBI:32682"/>
        <dbReference type="ChEBI" id="CHEBI:57743"/>
        <dbReference type="EC" id="3.5.3.6"/>
    </reaction>
</comment>
<evidence type="ECO:0000256" key="1">
    <source>
        <dbReference type="ARBA" id="ARBA00005213"/>
    </source>
</evidence>
<name>A0A2C6Z3R5_9PROT</name>
<keyword evidence="5" id="KW-1185">Reference proteome</keyword>
<dbReference type="Pfam" id="PF19420">
    <property type="entry name" value="DDAH_eukar"/>
    <property type="match status" value="1"/>
</dbReference>
<dbReference type="Gene3D" id="3.75.10.10">
    <property type="entry name" value="L-arginine/glycine Amidinotransferase, Chain A"/>
    <property type="match status" value="1"/>
</dbReference>
<organism evidence="4 5">
    <name type="scientific">Teichococcus rhizosphaerae</name>
    <dbReference type="NCBI Taxonomy" id="1335062"/>
    <lineage>
        <taxon>Bacteria</taxon>
        <taxon>Pseudomonadati</taxon>
        <taxon>Pseudomonadota</taxon>
        <taxon>Alphaproteobacteria</taxon>
        <taxon>Acetobacterales</taxon>
        <taxon>Roseomonadaceae</taxon>
        <taxon>Roseomonas</taxon>
    </lineage>
</organism>
<gene>
    <name evidence="4" type="ORF">CR162_20030</name>
</gene>
<accession>A0A2C6Z3R5</accession>
<dbReference type="PANTHER" id="PTHR47271:SF2">
    <property type="entry name" value="ARGININE DEIMINASE"/>
    <property type="match status" value="1"/>
</dbReference>
<evidence type="ECO:0000256" key="2">
    <source>
        <dbReference type="ARBA" id="ARBA00012171"/>
    </source>
</evidence>
<protein>
    <recommendedName>
        <fullName evidence="2">arginine deiminase</fullName>
        <ecNumber evidence="2">3.5.3.6</ecNumber>
    </recommendedName>
</protein>
<dbReference type="OrthoDB" id="9807502at2"/>
<evidence type="ECO:0000256" key="3">
    <source>
        <dbReference type="ARBA" id="ARBA00049429"/>
    </source>
</evidence>
<dbReference type="GO" id="GO:0016990">
    <property type="term" value="F:arginine deiminase activity"/>
    <property type="evidence" value="ECO:0007669"/>
    <property type="project" value="UniProtKB-EC"/>
</dbReference>
<evidence type="ECO:0000313" key="4">
    <source>
        <dbReference type="EMBL" id="PHK93161.1"/>
    </source>
</evidence>
<dbReference type="AlphaFoldDB" id="A0A2C6Z3R5"/>
<comment type="pathway">
    <text evidence="1">Amino-acid degradation; L-arginine degradation via ADI pathway; carbamoyl phosphate from L-arginine: step 1/2.</text>
</comment>
<dbReference type="RefSeq" id="WP_099097277.1">
    <property type="nucleotide sequence ID" value="NZ_PDNU01000063.1"/>
</dbReference>
<dbReference type="Proteomes" id="UP000223527">
    <property type="component" value="Unassembled WGS sequence"/>
</dbReference>
<dbReference type="SUPFAM" id="SSF55909">
    <property type="entry name" value="Pentein"/>
    <property type="match status" value="1"/>
</dbReference>
<evidence type="ECO:0000313" key="5">
    <source>
        <dbReference type="Proteomes" id="UP000223527"/>
    </source>
</evidence>
<reference evidence="4 5" key="1">
    <citation type="submission" date="2017-10" db="EMBL/GenBank/DDBJ databases">
        <authorList>
            <person name="Banno H."/>
            <person name="Chua N.-H."/>
        </authorList>
    </citation>
    <scope>NUCLEOTIDE SEQUENCE [LARGE SCALE GENOMIC DNA]</scope>
    <source>
        <strain evidence="4 5">YW11</strain>
    </source>
</reference>